<gene>
    <name evidence="1" type="ORF">NM208_g10187</name>
</gene>
<evidence type="ECO:0000313" key="1">
    <source>
        <dbReference type="EMBL" id="KAJ3528455.1"/>
    </source>
</evidence>
<accession>A0ACC1RYS5</accession>
<name>A0ACC1RYS5_9HYPO</name>
<comment type="caution">
    <text evidence="1">The sequence shown here is derived from an EMBL/GenBank/DDBJ whole genome shotgun (WGS) entry which is preliminary data.</text>
</comment>
<proteinExistence type="predicted"/>
<sequence>MACRSSDRVVQAAEEHGVKLIIPFVNYWTDYGGVKAYLAAFGGSKESDWYTNEAAQAQYRKYVTAVVNRYRDSDAIFSWELMNEPRCPGCNTDVIDQWAASTSKFIKGLDPNHMVSLGDEGFGIAGGTSYPYQYGEGTDFVKHLAIDTLDFATFHLYPTSWGESFDFGNDWIKAHAKACAAAGKPCLFEEYGAGQDHCTLQVPWQKTSLAAEGMGGDAFWQWGEQNLSIGASHDDSHAIYYGSSDWECLVRDHVAAIGNS</sequence>
<reference evidence="1" key="1">
    <citation type="submission" date="2022-08" db="EMBL/GenBank/DDBJ databases">
        <title>Genome Sequence of Fusarium decemcellulare.</title>
        <authorList>
            <person name="Buettner E."/>
        </authorList>
    </citation>
    <scope>NUCLEOTIDE SEQUENCE</scope>
    <source>
        <strain evidence="1">Babe19</strain>
    </source>
</reference>
<keyword evidence="2" id="KW-1185">Reference proteome</keyword>
<dbReference type="EMBL" id="JANRMS010001406">
    <property type="protein sequence ID" value="KAJ3528455.1"/>
    <property type="molecule type" value="Genomic_DNA"/>
</dbReference>
<dbReference type="Proteomes" id="UP001148629">
    <property type="component" value="Unassembled WGS sequence"/>
</dbReference>
<evidence type="ECO:0000313" key="2">
    <source>
        <dbReference type="Proteomes" id="UP001148629"/>
    </source>
</evidence>
<organism evidence="1 2">
    <name type="scientific">Fusarium decemcellulare</name>
    <dbReference type="NCBI Taxonomy" id="57161"/>
    <lineage>
        <taxon>Eukaryota</taxon>
        <taxon>Fungi</taxon>
        <taxon>Dikarya</taxon>
        <taxon>Ascomycota</taxon>
        <taxon>Pezizomycotina</taxon>
        <taxon>Sordariomycetes</taxon>
        <taxon>Hypocreomycetidae</taxon>
        <taxon>Hypocreales</taxon>
        <taxon>Nectriaceae</taxon>
        <taxon>Fusarium</taxon>
        <taxon>Fusarium decemcellulare species complex</taxon>
    </lineage>
</organism>
<protein>
    <submittedName>
        <fullName evidence="1">Uncharacterized protein</fullName>
    </submittedName>
</protein>